<dbReference type="EMBL" id="RJKL01000001">
    <property type="protein sequence ID" value="ROP31394.1"/>
    <property type="molecule type" value="Genomic_DNA"/>
</dbReference>
<gene>
    <name evidence="2" type="ORF">EDD30_4294</name>
</gene>
<evidence type="ECO:0000256" key="1">
    <source>
        <dbReference type="SAM" id="MobiDB-lite"/>
    </source>
</evidence>
<sequence length="109" mass="11604">MGSVAEMPLRPTAQGSLAGASEREENPMSVPNIGPEPFDPIDPDGVDVPRRGNPALVYRDERPPDCMAAASTRATMVSHRFGGVRYALIRRDGIPPSGPDQGEDSHGSH</sequence>
<name>A0A3N1GMA3_9ACTN</name>
<dbReference type="Proteomes" id="UP000271683">
    <property type="component" value="Unassembled WGS sequence"/>
</dbReference>
<feature type="region of interest" description="Disordered" evidence="1">
    <location>
        <begin position="90"/>
        <end position="109"/>
    </location>
</feature>
<protein>
    <submittedName>
        <fullName evidence="2">Uncharacterized protein</fullName>
    </submittedName>
</protein>
<accession>A0A3N1GMA3</accession>
<evidence type="ECO:0000313" key="3">
    <source>
        <dbReference type="Proteomes" id="UP000271683"/>
    </source>
</evidence>
<evidence type="ECO:0000313" key="2">
    <source>
        <dbReference type="EMBL" id="ROP31394.1"/>
    </source>
</evidence>
<feature type="region of interest" description="Disordered" evidence="1">
    <location>
        <begin position="1"/>
        <end position="60"/>
    </location>
</feature>
<reference evidence="2 3" key="1">
    <citation type="submission" date="2018-11" db="EMBL/GenBank/DDBJ databases">
        <title>Sequencing the genomes of 1000 actinobacteria strains.</title>
        <authorList>
            <person name="Klenk H.-P."/>
        </authorList>
    </citation>
    <scope>NUCLEOTIDE SEQUENCE [LARGE SCALE GENOMIC DNA]</scope>
    <source>
        <strain evidence="2 3">DSM 43634</strain>
    </source>
</reference>
<organism evidence="2 3">
    <name type="scientific">Couchioplanes caeruleus</name>
    <dbReference type="NCBI Taxonomy" id="56438"/>
    <lineage>
        <taxon>Bacteria</taxon>
        <taxon>Bacillati</taxon>
        <taxon>Actinomycetota</taxon>
        <taxon>Actinomycetes</taxon>
        <taxon>Micromonosporales</taxon>
        <taxon>Micromonosporaceae</taxon>
        <taxon>Couchioplanes</taxon>
    </lineage>
</organism>
<comment type="caution">
    <text evidence="2">The sequence shown here is derived from an EMBL/GenBank/DDBJ whole genome shotgun (WGS) entry which is preliminary data.</text>
</comment>
<dbReference type="AlphaFoldDB" id="A0A3N1GMA3"/>
<proteinExistence type="predicted"/>